<organism evidence="1 2">
    <name type="scientific">Ferrimicrobium acidiphilum</name>
    <dbReference type="NCBI Taxonomy" id="121039"/>
    <lineage>
        <taxon>Bacteria</taxon>
        <taxon>Bacillati</taxon>
        <taxon>Actinomycetota</taxon>
        <taxon>Acidimicrobiia</taxon>
        <taxon>Acidimicrobiales</taxon>
        <taxon>Acidimicrobiaceae</taxon>
        <taxon>Ferrimicrobium</taxon>
    </lineage>
</organism>
<accession>A0ABV3Y5E2</accession>
<evidence type="ECO:0000313" key="1">
    <source>
        <dbReference type="EMBL" id="MEX6430777.1"/>
    </source>
</evidence>
<protein>
    <submittedName>
        <fullName evidence="1">Uncharacterized protein</fullName>
    </submittedName>
</protein>
<comment type="caution">
    <text evidence="1">The sequence shown here is derived from an EMBL/GenBank/DDBJ whole genome shotgun (WGS) entry which is preliminary data.</text>
</comment>
<keyword evidence="2" id="KW-1185">Reference proteome</keyword>
<reference evidence="1 2" key="1">
    <citation type="submission" date="2024-07" db="EMBL/GenBank/DDBJ databases">
        <title>Draft Genome Sequence of Ferrimicrobium acidiphilum Strain YE2023, Isolated from a Pulp of Bioleach Reactor.</title>
        <authorList>
            <person name="Elkina Y.A."/>
            <person name="Bulaeva A.G."/>
            <person name="Beletsky A.V."/>
            <person name="Mardanov A.V."/>
        </authorList>
    </citation>
    <scope>NUCLEOTIDE SEQUENCE [LARGE SCALE GENOMIC DNA]</scope>
    <source>
        <strain evidence="1 2">YE2023</strain>
    </source>
</reference>
<dbReference type="EMBL" id="JBFSHR010000082">
    <property type="protein sequence ID" value="MEX6430777.1"/>
    <property type="molecule type" value="Genomic_DNA"/>
</dbReference>
<gene>
    <name evidence="1" type="ORF">AB6A68_13170</name>
</gene>
<dbReference type="RefSeq" id="WP_298386040.1">
    <property type="nucleotide sequence ID" value="NZ_JBFSHR010000082.1"/>
</dbReference>
<proteinExistence type="predicted"/>
<dbReference type="Proteomes" id="UP001560267">
    <property type="component" value="Unassembled WGS sequence"/>
</dbReference>
<name>A0ABV3Y5E2_9ACTN</name>
<sequence>MDQGSTSSVPYWRRSGEERFERRQANRGKWVKRGMLAFGAVLVLSIPIELHQFDTSEALAAKEVILRANELQLGNQPFVDYGPNGRAAGRQFGTGSWITPAAKRLCNTVQTWTGSVAHIKVGFLEARGGATGILAASCDTTGGYPRLVIGRYGPPGALVKIVLSASQNVTLATVVATPSTLYLKDPVYGDASVPAKVSKVVIEKL</sequence>
<evidence type="ECO:0000313" key="2">
    <source>
        <dbReference type="Proteomes" id="UP001560267"/>
    </source>
</evidence>